<dbReference type="Proteomes" id="UP000800092">
    <property type="component" value="Unassembled WGS sequence"/>
</dbReference>
<keyword evidence="8" id="KW-1185">Reference proteome</keyword>
<keyword evidence="5" id="KW-0326">Glycosidase</keyword>
<sequence length="243" mass="27432">MTWELANEPQPEVPTTFLGPYGLQLPPNPSDPLLPWIDRVSTHIKQTAPKQLITVGFEGKQGEWYWKKVHEPANVDYATTHCWVQNWGVYDMLNSSQANLDVAKAFATEFMTNTSQWAHDIGKPVFLEEFGMARDNWENNVAAGVYQYASNATTTNKDNYYAHIIGLAMDSFKSESGAYVGTSPWAYGGIYRPETQHENEFGMIWAGDPPHEAPGWYDVYDTDKALNVILNQKKDIDAFLGTK</sequence>
<dbReference type="Pfam" id="PF26410">
    <property type="entry name" value="GH5_mannosidase"/>
    <property type="match status" value="1"/>
</dbReference>
<dbReference type="GO" id="GO:0016985">
    <property type="term" value="F:mannan endo-1,4-beta-mannosidase activity"/>
    <property type="evidence" value="ECO:0007669"/>
    <property type="project" value="UniProtKB-EC"/>
</dbReference>
<dbReference type="InterPro" id="IPR045053">
    <property type="entry name" value="MAN-like"/>
</dbReference>
<dbReference type="AlphaFoldDB" id="A0A6A6H3G3"/>
<keyword evidence="4 7" id="KW-0378">Hydrolase</keyword>
<dbReference type="SUPFAM" id="SSF51445">
    <property type="entry name" value="(Trans)glycosidases"/>
    <property type="match status" value="1"/>
</dbReference>
<evidence type="ECO:0000256" key="2">
    <source>
        <dbReference type="ARBA" id="ARBA00005641"/>
    </source>
</evidence>
<dbReference type="GO" id="GO:0046355">
    <property type="term" value="P:mannan catabolic process"/>
    <property type="evidence" value="ECO:0007669"/>
    <property type="project" value="UniProtKB-ARBA"/>
</dbReference>
<dbReference type="PANTHER" id="PTHR31451:SF40">
    <property type="entry name" value="GLYCOSIDE HYDROLASE FAMILY 5 DOMAIN-CONTAINING PROTEIN"/>
    <property type="match status" value="1"/>
</dbReference>
<name>A0A6A6H3G3_VIRVR</name>
<evidence type="ECO:0000313" key="8">
    <source>
        <dbReference type="Proteomes" id="UP000800092"/>
    </source>
</evidence>
<protein>
    <recommendedName>
        <fullName evidence="3">mannan endo-1,4-beta-mannosidase</fullName>
        <ecNumber evidence="3">3.2.1.78</ecNumber>
    </recommendedName>
</protein>
<dbReference type="PANTHER" id="PTHR31451">
    <property type="match status" value="1"/>
</dbReference>
<evidence type="ECO:0000256" key="4">
    <source>
        <dbReference type="ARBA" id="ARBA00022801"/>
    </source>
</evidence>
<evidence type="ECO:0000256" key="3">
    <source>
        <dbReference type="ARBA" id="ARBA00012706"/>
    </source>
</evidence>
<dbReference type="InterPro" id="IPR001547">
    <property type="entry name" value="Glyco_hydro_5"/>
</dbReference>
<dbReference type="OrthoDB" id="406631at2759"/>
<comment type="catalytic activity">
    <reaction evidence="1">
        <text>Random hydrolysis of (1-&gt;4)-beta-D-mannosidic linkages in mannans, galactomannans and glucomannans.</text>
        <dbReference type="EC" id="3.2.1.78"/>
    </reaction>
</comment>
<evidence type="ECO:0000256" key="5">
    <source>
        <dbReference type="ARBA" id="ARBA00023295"/>
    </source>
</evidence>
<comment type="similarity">
    <text evidence="2">Belongs to the glycosyl hydrolase 5 (cellulase A) family.</text>
</comment>
<evidence type="ECO:0000256" key="1">
    <source>
        <dbReference type="ARBA" id="ARBA00001678"/>
    </source>
</evidence>
<gene>
    <name evidence="7" type="ORF">EV356DRAFT_505318</name>
</gene>
<reference evidence="7" key="1">
    <citation type="journal article" date="2020" name="Stud. Mycol.">
        <title>101 Dothideomycetes genomes: a test case for predicting lifestyles and emergence of pathogens.</title>
        <authorList>
            <person name="Haridas S."/>
            <person name="Albert R."/>
            <person name="Binder M."/>
            <person name="Bloem J."/>
            <person name="Labutti K."/>
            <person name="Salamov A."/>
            <person name="Andreopoulos B."/>
            <person name="Baker S."/>
            <person name="Barry K."/>
            <person name="Bills G."/>
            <person name="Bluhm B."/>
            <person name="Cannon C."/>
            <person name="Castanera R."/>
            <person name="Culley D."/>
            <person name="Daum C."/>
            <person name="Ezra D."/>
            <person name="Gonzalez J."/>
            <person name="Henrissat B."/>
            <person name="Kuo A."/>
            <person name="Liang C."/>
            <person name="Lipzen A."/>
            <person name="Lutzoni F."/>
            <person name="Magnuson J."/>
            <person name="Mondo S."/>
            <person name="Nolan M."/>
            <person name="Ohm R."/>
            <person name="Pangilinan J."/>
            <person name="Park H.-J."/>
            <person name="Ramirez L."/>
            <person name="Alfaro M."/>
            <person name="Sun H."/>
            <person name="Tritt A."/>
            <person name="Yoshinaga Y."/>
            <person name="Zwiers L.-H."/>
            <person name="Turgeon B."/>
            <person name="Goodwin S."/>
            <person name="Spatafora J."/>
            <person name="Crous P."/>
            <person name="Grigoriev I."/>
        </authorList>
    </citation>
    <scope>NUCLEOTIDE SEQUENCE</scope>
    <source>
        <strain evidence="7">Tuck. ex Michener</strain>
    </source>
</reference>
<dbReference type="InterPro" id="IPR017853">
    <property type="entry name" value="GH"/>
</dbReference>
<feature type="domain" description="Glycoside hydrolase family 5" evidence="6">
    <location>
        <begin position="1"/>
        <end position="236"/>
    </location>
</feature>
<evidence type="ECO:0000313" key="7">
    <source>
        <dbReference type="EMBL" id="KAF2232358.1"/>
    </source>
</evidence>
<evidence type="ECO:0000259" key="6">
    <source>
        <dbReference type="Pfam" id="PF26410"/>
    </source>
</evidence>
<dbReference type="EMBL" id="ML991816">
    <property type="protein sequence ID" value="KAF2232358.1"/>
    <property type="molecule type" value="Genomic_DNA"/>
</dbReference>
<dbReference type="Gene3D" id="3.20.20.80">
    <property type="entry name" value="Glycosidases"/>
    <property type="match status" value="1"/>
</dbReference>
<accession>A0A6A6H3G3</accession>
<organism evidence="7 8">
    <name type="scientific">Viridothelium virens</name>
    <name type="common">Speckled blister lichen</name>
    <name type="synonym">Trypethelium virens</name>
    <dbReference type="NCBI Taxonomy" id="1048519"/>
    <lineage>
        <taxon>Eukaryota</taxon>
        <taxon>Fungi</taxon>
        <taxon>Dikarya</taxon>
        <taxon>Ascomycota</taxon>
        <taxon>Pezizomycotina</taxon>
        <taxon>Dothideomycetes</taxon>
        <taxon>Dothideomycetes incertae sedis</taxon>
        <taxon>Trypetheliales</taxon>
        <taxon>Trypetheliaceae</taxon>
        <taxon>Viridothelium</taxon>
    </lineage>
</organism>
<proteinExistence type="inferred from homology"/>
<dbReference type="EC" id="3.2.1.78" evidence="3"/>